<protein>
    <submittedName>
        <fullName evidence="2">Uncharacterized protein</fullName>
    </submittedName>
</protein>
<evidence type="ECO:0000313" key="3">
    <source>
        <dbReference type="Proteomes" id="UP001153069"/>
    </source>
</evidence>
<keyword evidence="3" id="KW-1185">Reference proteome</keyword>
<dbReference type="Proteomes" id="UP001153069">
    <property type="component" value="Unassembled WGS sequence"/>
</dbReference>
<feature type="compositionally biased region" description="Basic and acidic residues" evidence="1">
    <location>
        <begin position="275"/>
        <end position="290"/>
    </location>
</feature>
<gene>
    <name evidence="2" type="ORF">SEMRO_2526_G330260.1</name>
</gene>
<evidence type="ECO:0000313" key="2">
    <source>
        <dbReference type="EMBL" id="CAB9529509.1"/>
    </source>
</evidence>
<feature type="region of interest" description="Disordered" evidence="1">
    <location>
        <begin position="275"/>
        <end position="316"/>
    </location>
</feature>
<evidence type="ECO:0000256" key="1">
    <source>
        <dbReference type="SAM" id="MobiDB-lite"/>
    </source>
</evidence>
<feature type="region of interest" description="Disordered" evidence="1">
    <location>
        <begin position="132"/>
        <end position="188"/>
    </location>
</feature>
<comment type="caution">
    <text evidence="2">The sequence shown here is derived from an EMBL/GenBank/DDBJ whole genome shotgun (WGS) entry which is preliminary data.</text>
</comment>
<accession>A0A9N8F0X0</accession>
<feature type="compositionally biased region" description="Low complexity" evidence="1">
    <location>
        <begin position="163"/>
        <end position="174"/>
    </location>
</feature>
<feature type="compositionally biased region" description="Polar residues" evidence="1">
    <location>
        <begin position="132"/>
        <end position="155"/>
    </location>
</feature>
<dbReference type="AlphaFoldDB" id="A0A9N8F0X0"/>
<reference evidence="2" key="1">
    <citation type="submission" date="2020-06" db="EMBL/GenBank/DDBJ databases">
        <authorList>
            <consortium name="Plant Systems Biology data submission"/>
        </authorList>
    </citation>
    <scope>NUCLEOTIDE SEQUENCE</scope>
    <source>
        <strain evidence="2">D6</strain>
    </source>
</reference>
<organism evidence="2 3">
    <name type="scientific">Seminavis robusta</name>
    <dbReference type="NCBI Taxonomy" id="568900"/>
    <lineage>
        <taxon>Eukaryota</taxon>
        <taxon>Sar</taxon>
        <taxon>Stramenopiles</taxon>
        <taxon>Ochrophyta</taxon>
        <taxon>Bacillariophyta</taxon>
        <taxon>Bacillariophyceae</taxon>
        <taxon>Bacillariophycidae</taxon>
        <taxon>Naviculales</taxon>
        <taxon>Naviculaceae</taxon>
        <taxon>Seminavis</taxon>
    </lineage>
</organism>
<proteinExistence type="predicted"/>
<sequence length="472" mass="53088">MPQRYENVEFSEDGAVGNLKLDRKGFAFLPNGGDETEDLRECKWDKIVEYAACGSSASSTDHKLRLVLRKVSKSKGTEKKKEILLAFESHDDLNKVEKDICGYMRRNSILQDDSLSGSLPFHLDRRSSHNSTSPFDLSFSSTTSAIPVSPSASRRMSNDFLRSSSSLPPVSPFSDTSSHSAALDDQPLPAAEKARYQSVAVGGKEGSLDMSQDGLLFYKKGKTKGRNKPKQIPFSAIQKLQVNTTAPKLKLTFKDEEDAVLFAFSGREDMEEVKKEIESHIHLESKKTDPLRPTSMANPKQSDPPQPSTNDGQIQKANEKESAIAHGLERGQAWRLQREASIEESKDLQERTEDIRSRPEMWSITYEQLLQLAEDVKLKFGKFKYKRATMRDVNRKILEPHCIKTGTSYALSLNPEGLLVDAFITHAWDEKFADFVEVRVFSWYQHKICALSHLFIPLRPLGSLFVSVSIPP</sequence>
<dbReference type="EMBL" id="CAICTM010002524">
    <property type="protein sequence ID" value="CAB9529509.1"/>
    <property type="molecule type" value="Genomic_DNA"/>
</dbReference>
<name>A0A9N8F0X0_9STRA</name>